<dbReference type="Gene3D" id="3.30.70.1400">
    <property type="entry name" value="Aminomethyltransferase beta-barrel domains"/>
    <property type="match status" value="1"/>
</dbReference>
<keyword evidence="2" id="KW-1185">Reference proteome</keyword>
<sequence length="278" mass="29568">MFALPDHHVVTLRGRDAVAFAQAQFMSDVAALAAGHWHWSGWLTPKGRVVALFALLKNAAETVHLVLQDRDPAEFAAQLRRFVFRSKLEIETGAGLHVGGRFDAHPAAIDALVASDGDGIAFDLGGAGGARTLFVTQNEDAGEDAAAVARWAMFDLAHGLPRLSEPQSGQWTPQQLSLERLQAYSVKKGCYPGQEIVARTHFLGQAKRGLALFECEGLVAAGQQVMDAERPLGTIASTAGDGTRHLALAVLPLEARTDAASVDGLGLRPIPLLDGLAR</sequence>
<dbReference type="SUPFAM" id="SSF103025">
    <property type="entry name" value="Folate-binding domain"/>
    <property type="match status" value="1"/>
</dbReference>
<gene>
    <name evidence="1" type="ORF">ACFOM9_13280</name>
</gene>
<dbReference type="PANTHER" id="PTHR22602">
    <property type="entry name" value="TRANSFERASE CAF17, MITOCHONDRIAL-RELATED"/>
    <property type="match status" value="1"/>
</dbReference>
<dbReference type="InterPro" id="IPR017703">
    <property type="entry name" value="YgfZ/GCV_T_CS"/>
</dbReference>
<comment type="caution">
    <text evidence="1">The sequence shown here is derived from an EMBL/GenBank/DDBJ whole genome shotgun (WGS) entry which is preliminary data.</text>
</comment>
<protein>
    <submittedName>
        <fullName evidence="1">YgfZ/GcvT domain-containing protein</fullName>
    </submittedName>
</protein>
<dbReference type="Gene3D" id="2.40.30.160">
    <property type="match status" value="1"/>
</dbReference>
<evidence type="ECO:0000313" key="2">
    <source>
        <dbReference type="Proteomes" id="UP001595724"/>
    </source>
</evidence>
<evidence type="ECO:0000313" key="1">
    <source>
        <dbReference type="EMBL" id="MFC3661036.1"/>
    </source>
</evidence>
<dbReference type="PANTHER" id="PTHR22602:SF0">
    <property type="entry name" value="TRANSFERASE CAF17, MITOCHONDRIAL-RELATED"/>
    <property type="match status" value="1"/>
</dbReference>
<dbReference type="RefSeq" id="WP_386711683.1">
    <property type="nucleotide sequence ID" value="NZ_JBHRYF010000009.1"/>
</dbReference>
<name>A0ABV7UWS1_9GAMM</name>
<organism evidence="1 2">
    <name type="scientific">Luteimonas notoginsengisoli</name>
    <dbReference type="NCBI Taxonomy" id="1578200"/>
    <lineage>
        <taxon>Bacteria</taxon>
        <taxon>Pseudomonadati</taxon>
        <taxon>Pseudomonadota</taxon>
        <taxon>Gammaproteobacteria</taxon>
        <taxon>Lysobacterales</taxon>
        <taxon>Lysobacteraceae</taxon>
        <taxon>Luteimonas</taxon>
    </lineage>
</organism>
<accession>A0ABV7UWS1</accession>
<reference evidence="2" key="1">
    <citation type="journal article" date="2019" name="Int. J. Syst. Evol. Microbiol.">
        <title>The Global Catalogue of Microorganisms (GCM) 10K type strain sequencing project: providing services to taxonomists for standard genome sequencing and annotation.</title>
        <authorList>
            <consortium name="The Broad Institute Genomics Platform"/>
            <consortium name="The Broad Institute Genome Sequencing Center for Infectious Disease"/>
            <person name="Wu L."/>
            <person name="Ma J."/>
        </authorList>
    </citation>
    <scope>NUCLEOTIDE SEQUENCE [LARGE SCALE GENOMIC DNA]</scope>
    <source>
        <strain evidence="2">KCTC 42211</strain>
    </source>
</reference>
<dbReference type="InterPro" id="IPR045179">
    <property type="entry name" value="YgfZ/GcvT"/>
</dbReference>
<dbReference type="EMBL" id="JBHRYF010000009">
    <property type="protein sequence ID" value="MFC3661036.1"/>
    <property type="molecule type" value="Genomic_DNA"/>
</dbReference>
<dbReference type="Proteomes" id="UP001595724">
    <property type="component" value="Unassembled WGS sequence"/>
</dbReference>
<dbReference type="NCBIfam" id="TIGR03317">
    <property type="entry name" value="ygfZ_signature"/>
    <property type="match status" value="1"/>
</dbReference>
<proteinExistence type="predicted"/>